<dbReference type="EMBL" id="BAABKG010000007">
    <property type="protein sequence ID" value="GAA5156413.1"/>
    <property type="molecule type" value="Genomic_DNA"/>
</dbReference>
<sequence>MPRRVLRAFAVSTLTLLVVLASLLVGPPVTADDGDGTADGRHAEPLDRADGAERTLVLRDLFLARPTLEGLGREVADGLLARPTDRSADPFGDGYDAPSVRACRRHVCVHWVRRGADAPASRAWVETTLGVMEKVWRHHVGRLGYRAPAPDGRRGGDARFDVYLKDLGAQGLYGYCAPERRVAGSTHRAVGYCVLDDDFSRAQYARPPMQSLRMTASHEFFHAIQFNYDFAEDPWLLESTATWMEEQFADGVDDNRSFLPAGQIGQPGVPLDRYDTAGLAHYGNWTWWQFLAGRLGTDVVRKVIELTPRTHSVAALRRVLGSRGGLGRRFAGYALGNTAPARTYPEGAAYRAAPVPERRLGPRSPRGRLETRVDHLASASLRLRPGPRVGDGARVRLRVDAGPRSAAVLMVQRRDGTARSRRIALDRDGRGSALARFSPSVRSVTVTVANVSTRYRCDRGTVYACHGVPRDDGRPVVVRAALA</sequence>
<dbReference type="RefSeq" id="WP_345464180.1">
    <property type="nucleotide sequence ID" value="NZ_BAABKG010000007.1"/>
</dbReference>
<gene>
    <name evidence="2" type="ORF">GCM10023340_44180</name>
</gene>
<protein>
    <submittedName>
        <fullName evidence="2">Uncharacterized protein</fullName>
    </submittedName>
</protein>
<keyword evidence="3" id="KW-1185">Reference proteome</keyword>
<evidence type="ECO:0000313" key="2">
    <source>
        <dbReference type="EMBL" id="GAA5156413.1"/>
    </source>
</evidence>
<evidence type="ECO:0000313" key="3">
    <source>
        <dbReference type="Proteomes" id="UP001500221"/>
    </source>
</evidence>
<keyword evidence="1" id="KW-0732">Signal</keyword>
<feature type="signal peptide" evidence="1">
    <location>
        <begin position="1"/>
        <end position="31"/>
    </location>
</feature>
<feature type="chain" id="PRO_5046225002" evidence="1">
    <location>
        <begin position="32"/>
        <end position="483"/>
    </location>
</feature>
<accession>A0ABP9Q5D8</accession>
<dbReference type="NCBIfam" id="NF045524">
    <property type="entry name" value="MXAN_6640_HExxH"/>
    <property type="match status" value="1"/>
</dbReference>
<organism evidence="2 3">
    <name type="scientific">Nocardioides marinquilinus</name>
    <dbReference type="NCBI Taxonomy" id="1210400"/>
    <lineage>
        <taxon>Bacteria</taxon>
        <taxon>Bacillati</taxon>
        <taxon>Actinomycetota</taxon>
        <taxon>Actinomycetes</taxon>
        <taxon>Propionibacteriales</taxon>
        <taxon>Nocardioidaceae</taxon>
        <taxon>Nocardioides</taxon>
    </lineage>
</organism>
<comment type="caution">
    <text evidence="2">The sequence shown here is derived from an EMBL/GenBank/DDBJ whole genome shotgun (WGS) entry which is preliminary data.</text>
</comment>
<name>A0ABP9Q5D8_9ACTN</name>
<reference evidence="3" key="1">
    <citation type="journal article" date="2019" name="Int. J. Syst. Evol. Microbiol.">
        <title>The Global Catalogue of Microorganisms (GCM) 10K type strain sequencing project: providing services to taxonomists for standard genome sequencing and annotation.</title>
        <authorList>
            <consortium name="The Broad Institute Genomics Platform"/>
            <consortium name="The Broad Institute Genome Sequencing Center for Infectious Disease"/>
            <person name="Wu L."/>
            <person name="Ma J."/>
        </authorList>
    </citation>
    <scope>NUCLEOTIDE SEQUENCE [LARGE SCALE GENOMIC DNA]</scope>
    <source>
        <strain evidence="3">JCM 18459</strain>
    </source>
</reference>
<proteinExistence type="predicted"/>
<dbReference type="Proteomes" id="UP001500221">
    <property type="component" value="Unassembled WGS sequence"/>
</dbReference>
<evidence type="ECO:0000256" key="1">
    <source>
        <dbReference type="SAM" id="SignalP"/>
    </source>
</evidence>